<dbReference type="EMBL" id="CP063196">
    <property type="protein sequence ID" value="UOE21934.1"/>
    <property type="molecule type" value="Genomic_DNA"/>
</dbReference>
<reference evidence="1" key="1">
    <citation type="submission" date="2020-10" db="EMBL/GenBank/DDBJ databases">
        <title>De novo genome project of the cellulose decomposer Thermobifida halotolerans type strain.</title>
        <authorList>
            <person name="Nagy I."/>
            <person name="Horvath B."/>
            <person name="Kukolya J."/>
            <person name="Nagy I."/>
            <person name="Orsini M."/>
        </authorList>
    </citation>
    <scope>NUCLEOTIDE SEQUENCE</scope>
    <source>
        <strain evidence="1">DSM 44931</strain>
    </source>
</reference>
<dbReference type="SMART" id="SM00833">
    <property type="entry name" value="CobW_C"/>
    <property type="match status" value="1"/>
</dbReference>
<dbReference type="RefSeq" id="WP_068690600.1">
    <property type="nucleotide sequence ID" value="NZ_CP063196.1"/>
</dbReference>
<organism evidence="1 2">
    <name type="scientific">Thermobifida halotolerans</name>
    <dbReference type="NCBI Taxonomy" id="483545"/>
    <lineage>
        <taxon>Bacteria</taxon>
        <taxon>Bacillati</taxon>
        <taxon>Actinomycetota</taxon>
        <taxon>Actinomycetes</taxon>
        <taxon>Streptosporangiales</taxon>
        <taxon>Nocardiopsidaceae</taxon>
        <taxon>Thermobifida</taxon>
    </lineage>
</organism>
<dbReference type="InterPro" id="IPR051927">
    <property type="entry name" value="Zn_Chap_cDPG_Synth"/>
</dbReference>
<dbReference type="OrthoDB" id="9808822at2"/>
<sequence>MNVVVVSGLHRRARQRTVELLLHTVPRSVAVHHDLTEIGAGRVRRVLRDRWNVLDAEAVPLVHACVSCTLREDLLPALLALAERGEHALCVVDAWDGVEPQPVAEALVHTVVDGRPVDGRLRLAAVVTAVDSARLVSDLSCPDDLSERGLGAAPGDERTVAEVLARQIEYPSTLVLHEAADPAHDEDSLPLLEQLNPAAAVLPPQVRALTPLPSGRFDTAAAAARVDPVSAQYPDSCADGRVRTVTWRRHRPLHPGRLHAALDEVVGSSLRSRGRFWLASRPDTVLVWDAGGDALAVEAAGPWLASLPPAARELASQRRRASAEVDWHPDTGDRGQCLCFTGVDLDVAHLTAVLDSCLLTDAELREGERVWTAAEDPFAHALDSPVS</sequence>
<dbReference type="Pfam" id="PF02492">
    <property type="entry name" value="cobW"/>
    <property type="match status" value="1"/>
</dbReference>
<evidence type="ECO:0000313" key="2">
    <source>
        <dbReference type="Proteomes" id="UP000265719"/>
    </source>
</evidence>
<accession>A0A399G8S4</accession>
<gene>
    <name evidence="1" type="ORF">NI17_008150</name>
</gene>
<dbReference type="InterPro" id="IPR027417">
    <property type="entry name" value="P-loop_NTPase"/>
</dbReference>
<keyword evidence="2" id="KW-1185">Reference proteome</keyword>
<dbReference type="InterPro" id="IPR011629">
    <property type="entry name" value="CobW-like_C"/>
</dbReference>
<name>A0A399G8S4_9ACTN</name>
<protein>
    <submittedName>
        <fullName evidence="1">GTP-binding protein</fullName>
    </submittedName>
</protein>
<dbReference type="Proteomes" id="UP000265719">
    <property type="component" value="Chromosome"/>
</dbReference>
<proteinExistence type="predicted"/>
<evidence type="ECO:0000313" key="1">
    <source>
        <dbReference type="EMBL" id="UOE21934.1"/>
    </source>
</evidence>
<dbReference type="InterPro" id="IPR003495">
    <property type="entry name" value="CobW/HypB/UreG_nucleotide-bd"/>
</dbReference>
<dbReference type="KEGG" id="thao:NI17_008150"/>
<dbReference type="PANTHER" id="PTHR43603:SF1">
    <property type="entry name" value="ZINC-REGULATED GTPASE METALLOPROTEIN ACTIVATOR 1"/>
    <property type="match status" value="1"/>
</dbReference>
<dbReference type="Pfam" id="PF07683">
    <property type="entry name" value="CobW_C"/>
    <property type="match status" value="1"/>
</dbReference>
<dbReference type="PANTHER" id="PTHR43603">
    <property type="entry name" value="COBW DOMAIN-CONTAINING PROTEIN DDB_G0274527"/>
    <property type="match status" value="1"/>
</dbReference>
<dbReference type="SUPFAM" id="SSF90002">
    <property type="entry name" value="Hypothetical protein YjiA, C-terminal domain"/>
    <property type="match status" value="1"/>
</dbReference>
<dbReference type="AlphaFoldDB" id="A0A399G8S4"/>
<dbReference type="Gene3D" id="3.40.50.300">
    <property type="entry name" value="P-loop containing nucleotide triphosphate hydrolases"/>
    <property type="match status" value="1"/>
</dbReference>